<evidence type="ECO:0000313" key="3">
    <source>
        <dbReference type="Proteomes" id="UP001497744"/>
    </source>
</evidence>
<dbReference type="PANTHER" id="PTHR10933">
    <property type="entry name" value="IMMUNOGLOBULIN-BINDING PROTEIN 1"/>
    <property type="match status" value="1"/>
</dbReference>
<proteinExistence type="predicted"/>
<evidence type="ECO:0000256" key="1">
    <source>
        <dbReference type="SAM" id="MobiDB-lite"/>
    </source>
</evidence>
<dbReference type="Pfam" id="PF04177">
    <property type="entry name" value="TAP42"/>
    <property type="match status" value="1"/>
</dbReference>
<dbReference type="GeneID" id="94197307"/>
<dbReference type="GO" id="GO:0009966">
    <property type="term" value="P:regulation of signal transduction"/>
    <property type="evidence" value="ECO:0007669"/>
    <property type="project" value="InterPro"/>
</dbReference>
<dbReference type="RefSeq" id="XP_067717895.1">
    <property type="nucleotide sequence ID" value="XM_067861794.1"/>
</dbReference>
<dbReference type="EMBL" id="BPLF01000005">
    <property type="protein sequence ID" value="GIX65826.1"/>
    <property type="molecule type" value="Genomic_DNA"/>
</dbReference>
<dbReference type="PANTHER" id="PTHR10933:SF9">
    <property type="entry name" value="IMMUNOGLOBULIN-BINDING PROTEIN 1"/>
    <property type="match status" value="1"/>
</dbReference>
<gene>
    <name evidence="2" type="ORF">BcabD6B2_52610</name>
</gene>
<feature type="region of interest" description="Disordered" evidence="1">
    <location>
        <begin position="891"/>
        <end position="927"/>
    </location>
</feature>
<feature type="compositionally biased region" description="Basic and acidic residues" evidence="1">
    <location>
        <begin position="388"/>
        <end position="405"/>
    </location>
</feature>
<dbReference type="Gene3D" id="1.25.40.540">
    <property type="entry name" value="TAP42-like family"/>
    <property type="match status" value="1"/>
</dbReference>
<dbReference type="Proteomes" id="UP001497744">
    <property type="component" value="Unassembled WGS sequence"/>
</dbReference>
<protein>
    <submittedName>
        <fullName evidence="2">Type 2A phosphatase-associated protein 42, putative</fullName>
    </submittedName>
</protein>
<dbReference type="GO" id="GO:0035303">
    <property type="term" value="P:regulation of dephosphorylation"/>
    <property type="evidence" value="ECO:0007669"/>
    <property type="project" value="TreeGrafter"/>
</dbReference>
<keyword evidence="3" id="KW-1185">Reference proteome</keyword>
<reference evidence="2 3" key="1">
    <citation type="submission" date="2021-06" db="EMBL/GenBank/DDBJ databases">
        <title>Genome sequence of Babesia caballi.</title>
        <authorList>
            <person name="Yamagishi J."/>
            <person name="Kidaka T."/>
            <person name="Ochi A."/>
        </authorList>
    </citation>
    <scope>NUCLEOTIDE SEQUENCE [LARGE SCALE GENOMIC DNA]</scope>
    <source>
        <strain evidence="2">USDA-D6B2</strain>
    </source>
</reference>
<feature type="region of interest" description="Disordered" evidence="1">
    <location>
        <begin position="270"/>
        <end position="292"/>
    </location>
</feature>
<accession>A0AAV4M154</accession>
<dbReference type="InterPro" id="IPR007304">
    <property type="entry name" value="TAP46-like"/>
</dbReference>
<dbReference type="InterPro" id="IPR038511">
    <property type="entry name" value="TAP42/TAP46-like_sf"/>
</dbReference>
<dbReference type="GO" id="GO:0051721">
    <property type="term" value="F:protein phosphatase 2A binding"/>
    <property type="evidence" value="ECO:0007669"/>
    <property type="project" value="TreeGrafter"/>
</dbReference>
<evidence type="ECO:0000313" key="2">
    <source>
        <dbReference type="EMBL" id="GIX65826.1"/>
    </source>
</evidence>
<feature type="region of interest" description="Disordered" evidence="1">
    <location>
        <begin position="346"/>
        <end position="412"/>
    </location>
</feature>
<organism evidence="2 3">
    <name type="scientific">Babesia caballi</name>
    <dbReference type="NCBI Taxonomy" id="5871"/>
    <lineage>
        <taxon>Eukaryota</taxon>
        <taxon>Sar</taxon>
        <taxon>Alveolata</taxon>
        <taxon>Apicomplexa</taxon>
        <taxon>Aconoidasida</taxon>
        <taxon>Piroplasmida</taxon>
        <taxon>Babesiidae</taxon>
        <taxon>Babesia</taxon>
    </lineage>
</organism>
<name>A0AAV4M154_BABCB</name>
<feature type="compositionally biased region" description="Basic and acidic residues" evidence="1">
    <location>
        <begin position="270"/>
        <end position="280"/>
    </location>
</feature>
<sequence length="945" mass="102928">MCDVDESWEAVVLHRLYEKAFGQYWMMVWCHRGYDTYVPFYDELNAAMELWKHCIPTVGETYANGFPSASAKSLAANLPKGEQERCLKFRVLTEIDLAFQLLIVGSDALGLVSSNDQLADIHTENIKFLMLPYVSSHVALEKPDMEQRLNILKRCVVFLNEFVNVLIRLEFLKRREYVYWERNLNDLPDERRTFRVASTKYSMEILSALRPILATAGTIEQFLRDASSKSKDEDTARENLLRLLHLFSFEAINLYDMAQVEIPLLERRLSGIPPKKEPPPPRRPSSKKSSKGKPWFIRVDGLTKLDPTTVHFLYRQLIFVPGHKLPNISLDECARIEMEMDVNTIGVKGGQDSKEGAKGKEKGEESDKDADGGRSDASDPGDSGNDTDVAKEEAKWDDWKDDHPRGSGNKNRNSLIYVSEWLQGEGEHVPGGAHRESPALVVGGCAPVAPHGGVRNAGHREHALALHTVRTVLGEMREDQPAAARLGGELARLVAAGVAAEPRVLVVELLPVGGAARDVRPILEYERGHAVDGLAEADTAVGVSVAEGADEQPLLGKEARSQRAHALLHSAARGPAHRLQSRGSELPDDRVQLLEVAHKSGSRLRISVEPHVRKQLFHGGGPARSTARLCLRLCLLGAQPAVVVVLDVANGVVVHLKLHFLGLHELVEAMHGRAADVAVSVPREPKQHLGAAVRGGVDGGLVYKQVRVHGQGLQKAAVGRVLAKRELPRPGAAPLLAVSLGETHLLLNDVADSVDGVDEGSSPDNARVVFVGDVVHLLVRVDVVDLEGYLRFLRLVLRQRALAGGDELVDDEGRYGVGARGGGQDVCDELGGARGAVDFELADGAGGAYECEEAEAVVAVQVREEDFFHPPDRMAGFPQADDGGFAAVKQPQRVHAQSREEYGGGQARLGGSPRAGSEKGESPGAAALRRERLAVAWPRGGDVQV</sequence>
<dbReference type="GO" id="GO:0005829">
    <property type="term" value="C:cytosol"/>
    <property type="evidence" value="ECO:0007669"/>
    <property type="project" value="TreeGrafter"/>
</dbReference>
<dbReference type="AlphaFoldDB" id="A0AAV4M154"/>
<comment type="caution">
    <text evidence="2">The sequence shown here is derived from an EMBL/GenBank/DDBJ whole genome shotgun (WGS) entry which is preliminary data.</text>
</comment>
<feature type="compositionally biased region" description="Basic and acidic residues" evidence="1">
    <location>
        <begin position="351"/>
        <end position="377"/>
    </location>
</feature>